<evidence type="ECO:0000256" key="6">
    <source>
        <dbReference type="ARBA" id="ARBA00022741"/>
    </source>
</evidence>
<comment type="similarity">
    <text evidence="1 9 13">Belongs to the thymidine kinase family.</text>
</comment>
<dbReference type="AlphaFoldDB" id="A0A1M7ZUV6"/>
<dbReference type="Proteomes" id="UP000184611">
    <property type="component" value="Unassembled WGS sequence"/>
</dbReference>
<evidence type="ECO:0000256" key="12">
    <source>
        <dbReference type="RuleBase" id="RU000544"/>
    </source>
</evidence>
<evidence type="ECO:0000256" key="5">
    <source>
        <dbReference type="ARBA" id="ARBA00022679"/>
    </source>
</evidence>
<evidence type="ECO:0000256" key="4">
    <source>
        <dbReference type="ARBA" id="ARBA00022634"/>
    </source>
</evidence>
<organism evidence="14 15">
    <name type="scientific">Flavobacterium cucumis</name>
    <dbReference type="NCBI Taxonomy" id="416016"/>
    <lineage>
        <taxon>Bacteria</taxon>
        <taxon>Pseudomonadati</taxon>
        <taxon>Bacteroidota</taxon>
        <taxon>Flavobacteriia</taxon>
        <taxon>Flavobacteriales</taxon>
        <taxon>Flavobacteriaceae</taxon>
        <taxon>Flavobacterium</taxon>
    </lineage>
</organism>
<dbReference type="STRING" id="416016.SAMN05443547_1009"/>
<keyword evidence="3 9" id="KW-0963">Cytoplasm</keyword>
<sequence>MLTKVAENNFNDERYKMFLENTVNQQEQFGWIEVICGSMFSGKTEELIRRLKRAQFAKQKVEIFKPAVDTRYDDEMVVSHNKNEIRSTPVPVAENIRILAQGCDVVGIDEAQFFDEEIVAVCNDLANSGIRVIVAGLDMDFKGNPFGPMPALMATAEYVTKVHAVCTRTGNLAHYSFRKSDDKRLVMLGETEEYEPLSRAAYFKAMRENMEVKDVEIVNKQKEANP</sequence>
<evidence type="ECO:0000256" key="1">
    <source>
        <dbReference type="ARBA" id="ARBA00007587"/>
    </source>
</evidence>
<dbReference type="GO" id="GO:0005829">
    <property type="term" value="C:cytosol"/>
    <property type="evidence" value="ECO:0007669"/>
    <property type="project" value="TreeGrafter"/>
</dbReference>
<feature type="binding site" evidence="9">
    <location>
        <begin position="37"/>
        <end position="44"/>
    </location>
    <ligand>
        <name>ATP</name>
        <dbReference type="ChEBI" id="CHEBI:30616"/>
    </ligand>
</feature>
<dbReference type="GO" id="GO:0046104">
    <property type="term" value="P:thymidine metabolic process"/>
    <property type="evidence" value="ECO:0007669"/>
    <property type="project" value="TreeGrafter"/>
</dbReference>
<evidence type="ECO:0000313" key="15">
    <source>
        <dbReference type="Proteomes" id="UP000184611"/>
    </source>
</evidence>
<dbReference type="GO" id="GO:0071897">
    <property type="term" value="P:DNA biosynthetic process"/>
    <property type="evidence" value="ECO:0007669"/>
    <property type="project" value="UniProtKB-KW"/>
</dbReference>
<dbReference type="PANTHER" id="PTHR11441">
    <property type="entry name" value="THYMIDINE KINASE"/>
    <property type="match status" value="1"/>
</dbReference>
<proteinExistence type="inferred from homology"/>
<evidence type="ECO:0000256" key="2">
    <source>
        <dbReference type="ARBA" id="ARBA00012118"/>
    </source>
</evidence>
<name>A0A1M7ZUV6_9FLAO</name>
<dbReference type="HAMAP" id="MF_00124">
    <property type="entry name" value="Thymidine_kinase"/>
    <property type="match status" value="1"/>
</dbReference>
<dbReference type="InterPro" id="IPR027417">
    <property type="entry name" value="P-loop_NTPase"/>
</dbReference>
<dbReference type="Pfam" id="PF00265">
    <property type="entry name" value="TK"/>
    <property type="match status" value="1"/>
</dbReference>
<comment type="subcellular location">
    <subcellularLocation>
        <location evidence="9">Cytoplasm</location>
    </subcellularLocation>
</comment>
<comment type="caution">
    <text evidence="9">Lacks conserved residue(s) required for the propagation of feature annotation.</text>
</comment>
<dbReference type="PANTHER" id="PTHR11441:SF0">
    <property type="entry name" value="THYMIDINE KINASE, CYTOSOLIC"/>
    <property type="match status" value="1"/>
</dbReference>
<evidence type="ECO:0000256" key="9">
    <source>
        <dbReference type="HAMAP-Rule" id="MF_00124"/>
    </source>
</evidence>
<dbReference type="PIRSF" id="PIRSF035805">
    <property type="entry name" value="TK_cell"/>
    <property type="match status" value="1"/>
</dbReference>
<keyword evidence="5 9" id="KW-0808">Transferase</keyword>
<dbReference type="GO" id="GO:0005524">
    <property type="term" value="F:ATP binding"/>
    <property type="evidence" value="ECO:0007669"/>
    <property type="project" value="UniProtKB-UniRule"/>
</dbReference>
<dbReference type="GO" id="GO:0004797">
    <property type="term" value="F:thymidine kinase activity"/>
    <property type="evidence" value="ECO:0007669"/>
    <property type="project" value="UniProtKB-UniRule"/>
</dbReference>
<dbReference type="InterPro" id="IPR001267">
    <property type="entry name" value="Thymidine_kinase"/>
</dbReference>
<accession>A0A1M7ZUV6</accession>
<dbReference type="SUPFAM" id="SSF57716">
    <property type="entry name" value="Glucocorticoid receptor-like (DNA-binding domain)"/>
    <property type="match status" value="1"/>
</dbReference>
<evidence type="ECO:0000256" key="3">
    <source>
        <dbReference type="ARBA" id="ARBA00022490"/>
    </source>
</evidence>
<feature type="binding site" evidence="11">
    <location>
        <begin position="186"/>
        <end position="189"/>
    </location>
    <ligand>
        <name>substrate</name>
    </ligand>
</feature>
<dbReference type="NCBIfam" id="NF003296">
    <property type="entry name" value="PRK04296.1-1"/>
    <property type="match status" value="1"/>
</dbReference>
<keyword evidence="8 9" id="KW-0067">ATP-binding</keyword>
<evidence type="ECO:0000256" key="13">
    <source>
        <dbReference type="RuleBase" id="RU004165"/>
    </source>
</evidence>
<reference evidence="15" key="1">
    <citation type="submission" date="2016-12" db="EMBL/GenBank/DDBJ databases">
        <authorList>
            <person name="Varghese N."/>
            <person name="Submissions S."/>
        </authorList>
    </citation>
    <scope>NUCLEOTIDE SEQUENCE [LARGE SCALE GENOMIC DNA]</scope>
    <source>
        <strain evidence="15">DSM 18830</strain>
    </source>
</reference>
<dbReference type="SUPFAM" id="SSF52540">
    <property type="entry name" value="P-loop containing nucleoside triphosphate hydrolases"/>
    <property type="match status" value="1"/>
</dbReference>
<feature type="active site" description="Proton acceptor" evidence="9 10">
    <location>
        <position position="110"/>
    </location>
</feature>
<evidence type="ECO:0000256" key="8">
    <source>
        <dbReference type="ARBA" id="ARBA00022840"/>
    </source>
</evidence>
<dbReference type="Gene3D" id="3.40.50.300">
    <property type="entry name" value="P-loop containing nucleotide triphosphate hydrolases"/>
    <property type="match status" value="1"/>
</dbReference>
<keyword evidence="7 9" id="KW-0418">Kinase</keyword>
<dbReference type="EMBL" id="FRYK01000001">
    <property type="protein sequence ID" value="SHO72671.1"/>
    <property type="molecule type" value="Genomic_DNA"/>
</dbReference>
<dbReference type="Gene3D" id="3.30.60.20">
    <property type="match status" value="1"/>
</dbReference>
<feature type="binding site" evidence="9">
    <location>
        <begin position="109"/>
        <end position="112"/>
    </location>
    <ligand>
        <name>ATP</name>
        <dbReference type="ChEBI" id="CHEBI:30616"/>
    </ligand>
</feature>
<comment type="subunit">
    <text evidence="9">Homotetramer.</text>
</comment>
<dbReference type="FunFam" id="3.40.50.300:FF:000384">
    <property type="entry name" value="Thymidine kinase"/>
    <property type="match status" value="1"/>
</dbReference>
<keyword evidence="4 9" id="KW-0237">DNA synthesis</keyword>
<dbReference type="EC" id="2.7.1.21" evidence="2 9"/>
<feature type="binding site" evidence="11">
    <location>
        <position position="194"/>
    </location>
    <ligand>
        <name>substrate</name>
    </ligand>
</feature>
<evidence type="ECO:0000256" key="10">
    <source>
        <dbReference type="PIRSR" id="PIRSR035805-1"/>
    </source>
</evidence>
<keyword evidence="15" id="KW-1185">Reference proteome</keyword>
<comment type="catalytic activity">
    <reaction evidence="9 12">
        <text>thymidine + ATP = dTMP + ADP + H(+)</text>
        <dbReference type="Rhea" id="RHEA:19129"/>
        <dbReference type="ChEBI" id="CHEBI:15378"/>
        <dbReference type="ChEBI" id="CHEBI:17748"/>
        <dbReference type="ChEBI" id="CHEBI:30616"/>
        <dbReference type="ChEBI" id="CHEBI:63528"/>
        <dbReference type="ChEBI" id="CHEBI:456216"/>
        <dbReference type="EC" id="2.7.1.21"/>
    </reaction>
</comment>
<evidence type="ECO:0000256" key="11">
    <source>
        <dbReference type="PIRSR" id="PIRSR035805-2"/>
    </source>
</evidence>
<protein>
    <recommendedName>
        <fullName evidence="2 9">Thymidine kinase</fullName>
        <ecNumber evidence="2 9">2.7.1.21</ecNumber>
    </recommendedName>
</protein>
<evidence type="ECO:0000256" key="7">
    <source>
        <dbReference type="ARBA" id="ARBA00022777"/>
    </source>
</evidence>
<evidence type="ECO:0000313" key="14">
    <source>
        <dbReference type="EMBL" id="SHO72671.1"/>
    </source>
</evidence>
<gene>
    <name evidence="9" type="primary">tdk</name>
    <name evidence="14" type="ORF">SAMN05443547_1009</name>
</gene>
<keyword evidence="6 9" id="KW-0547">Nucleotide-binding</keyword>